<dbReference type="Proteomes" id="UP001215827">
    <property type="component" value="Chromosome"/>
</dbReference>
<evidence type="ECO:0000256" key="1">
    <source>
        <dbReference type="SAM" id="MobiDB-lite"/>
    </source>
</evidence>
<evidence type="ECO:0000313" key="2">
    <source>
        <dbReference type="EMBL" id="WFL76966.1"/>
    </source>
</evidence>
<sequence>MLKSTFFLVFMMQAGALTDQPTIVSEAETSSPTETSAEQPTPGEPTEAKDIVVTGEPDDDDKLICRTEKKIGTNIKKKVCRTAREVRLEAEAAKAFARDLSTQQNHSQAAAAKNQ</sequence>
<evidence type="ECO:0000313" key="3">
    <source>
        <dbReference type="Proteomes" id="UP001215827"/>
    </source>
</evidence>
<dbReference type="RefSeq" id="WP_278015725.1">
    <property type="nucleotide sequence ID" value="NZ_CP121106.1"/>
</dbReference>
<feature type="region of interest" description="Disordered" evidence="1">
    <location>
        <begin position="19"/>
        <end position="59"/>
    </location>
</feature>
<dbReference type="EMBL" id="CP121106">
    <property type="protein sequence ID" value="WFL76966.1"/>
    <property type="molecule type" value="Genomic_DNA"/>
</dbReference>
<proteinExistence type="predicted"/>
<organism evidence="2 3">
    <name type="scientific">Altererythrobacter arenosus</name>
    <dbReference type="NCBI Taxonomy" id="3032592"/>
    <lineage>
        <taxon>Bacteria</taxon>
        <taxon>Pseudomonadati</taxon>
        <taxon>Pseudomonadota</taxon>
        <taxon>Alphaproteobacteria</taxon>
        <taxon>Sphingomonadales</taxon>
        <taxon>Erythrobacteraceae</taxon>
        <taxon>Altererythrobacter</taxon>
    </lineage>
</organism>
<protein>
    <submittedName>
        <fullName evidence="2">Uncharacterized protein</fullName>
    </submittedName>
</protein>
<name>A0ABY8FU91_9SPHN</name>
<keyword evidence="3" id="KW-1185">Reference proteome</keyword>
<accession>A0ABY8FU91</accession>
<reference evidence="2 3" key="1">
    <citation type="submission" date="2023-03" db="EMBL/GenBank/DDBJ databases">
        <title>Altererythrobacter sp. CAU 1644 isolated from sand.</title>
        <authorList>
            <person name="Kim W."/>
        </authorList>
    </citation>
    <scope>NUCLEOTIDE SEQUENCE [LARGE SCALE GENOMIC DNA]</scope>
    <source>
        <strain evidence="2 3">CAU 1644</strain>
    </source>
</reference>
<gene>
    <name evidence="2" type="ORF">P7228_13350</name>
</gene>
<feature type="compositionally biased region" description="Low complexity" evidence="1">
    <location>
        <begin position="25"/>
        <end position="41"/>
    </location>
</feature>